<dbReference type="EMBL" id="JAKHPH010000018">
    <property type="protein sequence ID" value="MCZ3668015.1"/>
    <property type="molecule type" value="Genomic_DNA"/>
</dbReference>
<dbReference type="PANTHER" id="PTHR47372:SF11">
    <property type="entry name" value="RE19971P"/>
    <property type="match status" value="1"/>
</dbReference>
<gene>
    <name evidence="3" type="ORF">L2724_06940</name>
</gene>
<evidence type="ECO:0000256" key="1">
    <source>
        <dbReference type="SAM" id="Coils"/>
    </source>
</evidence>
<accession>A0AAW5WUN2</accession>
<dbReference type="Pfam" id="PF20155">
    <property type="entry name" value="TMP_3"/>
    <property type="match status" value="1"/>
</dbReference>
<feature type="coiled-coil region" evidence="1">
    <location>
        <begin position="914"/>
        <end position="992"/>
    </location>
</feature>
<dbReference type="InterPro" id="IPR013491">
    <property type="entry name" value="Tape_meas_N"/>
</dbReference>
<dbReference type="SUPFAM" id="SSF53955">
    <property type="entry name" value="Lysozyme-like"/>
    <property type="match status" value="1"/>
</dbReference>
<organism evidence="3 4">
    <name type="scientific">Limosilactobacillus vaginalis</name>
    <dbReference type="NCBI Taxonomy" id="1633"/>
    <lineage>
        <taxon>Bacteria</taxon>
        <taxon>Bacillati</taxon>
        <taxon>Bacillota</taxon>
        <taxon>Bacilli</taxon>
        <taxon>Lactobacillales</taxon>
        <taxon>Lactobacillaceae</taxon>
        <taxon>Limosilactobacillus</taxon>
    </lineage>
</organism>
<keyword evidence="1" id="KW-0175">Coiled coil</keyword>
<dbReference type="Proteomes" id="UP001212401">
    <property type="component" value="Unassembled WGS sequence"/>
</dbReference>
<comment type="caution">
    <text evidence="3">The sequence shown here is derived from an EMBL/GenBank/DDBJ whole genome shotgun (WGS) entry which is preliminary data.</text>
</comment>
<evidence type="ECO:0000313" key="4">
    <source>
        <dbReference type="Proteomes" id="UP001212401"/>
    </source>
</evidence>
<dbReference type="NCBIfam" id="TIGR02675">
    <property type="entry name" value="tape_meas_nterm"/>
    <property type="match status" value="1"/>
</dbReference>
<proteinExistence type="predicted"/>
<dbReference type="RefSeq" id="WP_269296090.1">
    <property type="nucleotide sequence ID" value="NZ_JAKHPH010000018.1"/>
</dbReference>
<feature type="domain" description="Tape measure protein N-terminal" evidence="2">
    <location>
        <begin position="209"/>
        <end position="399"/>
    </location>
</feature>
<reference evidence="3" key="1">
    <citation type="submission" date="2022-01" db="EMBL/GenBank/DDBJ databases">
        <title>VMRC isolate genome collection.</title>
        <authorList>
            <person name="France M."/>
            <person name="Rutt L."/>
            <person name="Humphrys M."/>
            <person name="Ravel J."/>
        </authorList>
    </citation>
    <scope>NUCLEOTIDE SEQUENCE</scope>
    <source>
        <strain evidence="3">C0048A1</strain>
    </source>
</reference>
<evidence type="ECO:0000313" key="3">
    <source>
        <dbReference type="EMBL" id="MCZ3668015.1"/>
    </source>
</evidence>
<protein>
    <submittedName>
        <fullName evidence="3">Tape measure protein</fullName>
    </submittedName>
</protein>
<evidence type="ECO:0000259" key="2">
    <source>
        <dbReference type="Pfam" id="PF20155"/>
    </source>
</evidence>
<name>A0AAW5WUN2_9LACO</name>
<dbReference type="PANTHER" id="PTHR47372">
    <property type="entry name" value="DAUER UP-REGULATED-RELATED"/>
    <property type="match status" value="1"/>
</dbReference>
<sequence length="1455" mass="158719">MAADGTVNIDVKLNTEQLGQKASEIDNTLNNVGKNTGDKAEENLRNALGKAVNQAKHAHEQIEDSTKPVKQKVTADTNEADSKIERFKKMVGTIPHDVKTKLVAEAREQGIENFGQLLRKIPKKQRTELIAQAQRGEVINYEELLRKVPARIITEAKLNDRASLPMRQLQQEAKQTTNSFGRLKDMIAGTFIGGMAINGIHAIGNGLKEAARAGMEYNVEQDRMKTVWTALTTEAPKDGKVLVNYINEMAQHSIYAASTIDRMAQSFYHVHSSVKETKDWTNGFIRLGSTLHMTNDQLAEAGEQFAKIVAGGKANAEDMSVMINRFPMFGEALQKATGKSMKQLYEMSAQGKLTAKDFTEALDYLSNKYKNSTEEAMTSFTGMQMYIKQRWSVLWGEVMNTSFKANKQMSKDIRDLLSDEMISRYSKLLGNAIGTVMDGAAKLLTYIGNHKDTIVDLTGNLIKLVAIMGDTVWQVFGDFLRIIGTMFGLVGTNGKQTVDVLTLLDNLTKAIVSHEGAVRAFTVALMAMFAVKRIAEFVMWMAKARDAVLSFGVAQKAVDALGGGSAGPQYLTPTSAERNAGKMMLPRLNSARGALGVLKANKAVPLLTAAAGVGTELLSNHNTGQKVGGSVGSVAGTALGAFAGSFMGPAGTAVGAMAGEWLGKKIGETAGNAANKALKGHSIVAHTKIKVDADTEGTSKAIRPDLNKISRTVIKMSVDPKSIADTKQKTDKLYSDMSQSLKKYYSDKEARSKKDLEQLVKEGVITQQQANKKLQAEKKADDARIKQEQKTLSAMQKDTNNHYKKLENIENGGTKKLQEIARKYGTNSKKYNQERIREIQKENQRYTKVLVQDQMKADKKINASVKKGAGQQEKIYKDLIKKKGKLSQQDLKQTQRDANKQYQAAVKPAKKAYNEIVKAANDKYKKTVKAAEHEYKDTHTISRKQYKKIVADAKEQREDTTKEADRQYKEVTKRATDQHKKVSKEIEDQKNDVNRSAMDEATGHISASQTEMQGVNSNYSSGYSHAGGIWNKFLNGVKDVLKFFQQSTKNMPSVPTGYATGTGALKENQLALVGEEGFELAHTPRGYEVLGADGPELRYLSAGTSILTHAQSTAAMAMNGGKLPGYAKGTGAKIADFVDDVKDSAEDAFDLIGKGASEIWDWLKQKTGLDKLLDAQSSMGGVKRTTKGSFEYAKNSIGNYIKKMADKFIENFGGAVTGDHKKLMAAAGIPASWFSAIDYIVTHESGWRVNATNPSSGAYGLPQSLPGSKMASAGSDWRTNPITQLKWMKNYVGRYGGGPGAAAFWRAHHWYANGGWANRLSFFGEVPDEPEVAINPKRDTSEDHIAEAIEARAKINPNGFAGTLSKLIESAKNSANNLVPVINQGTNQVRTAGSVASRSAKIDGNLNVVMNVDGKTIGHVTYATWRAIRSHEINIQANGGAIPVGGAQPLGGVYQ</sequence>
<dbReference type="InterPro" id="IPR023346">
    <property type="entry name" value="Lysozyme-like_dom_sf"/>
</dbReference>